<evidence type="ECO:0000313" key="3">
    <source>
        <dbReference type="Proteomes" id="UP000250443"/>
    </source>
</evidence>
<evidence type="ECO:0000313" key="2">
    <source>
        <dbReference type="EMBL" id="SPY99953.1"/>
    </source>
</evidence>
<reference evidence="2 3" key="1">
    <citation type="submission" date="2018-06" db="EMBL/GenBank/DDBJ databases">
        <authorList>
            <consortium name="Pathogen Informatics"/>
            <person name="Doyle S."/>
        </authorList>
    </citation>
    <scope>NUCLEOTIDE SEQUENCE [LARGE SCALE GENOMIC DNA]</scope>
    <source>
        <strain evidence="2 3">NCTC11842</strain>
    </source>
</reference>
<accession>A0A2X2BY84</accession>
<dbReference type="Proteomes" id="UP000638986">
    <property type="component" value="Unassembled WGS sequence"/>
</dbReference>
<dbReference type="AlphaFoldDB" id="A0A2X2BY84"/>
<proteinExistence type="predicted"/>
<organism evidence="2 3">
    <name type="scientific">Pseudomonas luteola</name>
    <dbReference type="NCBI Taxonomy" id="47886"/>
    <lineage>
        <taxon>Bacteria</taxon>
        <taxon>Pseudomonadati</taxon>
        <taxon>Pseudomonadota</taxon>
        <taxon>Gammaproteobacteria</taxon>
        <taxon>Pseudomonadales</taxon>
        <taxon>Pseudomonadaceae</taxon>
        <taxon>Pseudomonas</taxon>
    </lineage>
</organism>
<dbReference type="EMBL" id="JADTXM010000015">
    <property type="protein sequence ID" value="MBH3440944.1"/>
    <property type="molecule type" value="Genomic_DNA"/>
</dbReference>
<evidence type="ECO:0000313" key="1">
    <source>
        <dbReference type="EMBL" id="MBH3440944.1"/>
    </source>
</evidence>
<sequence>MTTLIGRPGIPGQNFTFRLNQDCLDIVEQGASLLARVNKNAPSRAAWLRDLIDQTFQQTPLSETMDEVLLAEKWNDSWISIPTPHKVTVRLEERHRILLRQFECYVQSLDWMRELYRNETTQIFIASHGPVFNRLLLLKINRQDDVEK</sequence>
<name>A0A2X2BY84_PSELU</name>
<dbReference type="EMBL" id="UAUF01000002">
    <property type="protein sequence ID" value="SPY99953.1"/>
    <property type="molecule type" value="Genomic_DNA"/>
</dbReference>
<protein>
    <submittedName>
        <fullName evidence="2">Uncharacterized protein</fullName>
    </submittedName>
</protein>
<dbReference type="Proteomes" id="UP000250443">
    <property type="component" value="Unassembled WGS sequence"/>
</dbReference>
<reference evidence="1 4" key="2">
    <citation type="submission" date="2020-11" db="EMBL/GenBank/DDBJ databases">
        <title>Enhanced detection system for hospital associated transmission using whole genome sequencing surveillance.</title>
        <authorList>
            <person name="Harrison L.H."/>
            <person name="Van Tyne D."/>
            <person name="Marsh J.W."/>
            <person name="Griffith M.P."/>
            <person name="Snyder D.J."/>
            <person name="Cooper V.S."/>
            <person name="Mustapha M."/>
        </authorList>
    </citation>
    <scope>NUCLEOTIDE SEQUENCE [LARGE SCALE GENOMIC DNA]</scope>
    <source>
        <strain evidence="1 4">PSB00013</strain>
    </source>
</reference>
<evidence type="ECO:0000313" key="4">
    <source>
        <dbReference type="Proteomes" id="UP000638986"/>
    </source>
</evidence>
<dbReference type="RefSeq" id="WP_010799598.1">
    <property type="nucleotide sequence ID" value="NZ_JAAMQY010000010.1"/>
</dbReference>
<gene>
    <name evidence="1" type="ORF">I5Q09_19865</name>
    <name evidence="2" type="ORF">NCTC11842_00098</name>
</gene>